<keyword evidence="3" id="KW-1185">Reference proteome</keyword>
<dbReference type="Proteomes" id="UP000784880">
    <property type="component" value="Unassembled WGS sequence"/>
</dbReference>
<evidence type="ECO:0000313" key="2">
    <source>
        <dbReference type="EMBL" id="MBU9713041.1"/>
    </source>
</evidence>
<feature type="transmembrane region" description="Helical" evidence="1">
    <location>
        <begin position="125"/>
        <end position="147"/>
    </location>
</feature>
<protein>
    <submittedName>
        <fullName evidence="2">Uncharacterized protein</fullName>
    </submittedName>
</protein>
<feature type="transmembrane region" description="Helical" evidence="1">
    <location>
        <begin position="98"/>
        <end position="118"/>
    </location>
</feature>
<accession>A0ABS6JH90</accession>
<feature type="transmembrane region" description="Helical" evidence="1">
    <location>
        <begin position="59"/>
        <end position="78"/>
    </location>
</feature>
<gene>
    <name evidence="2" type="ORF">KS419_15020</name>
</gene>
<sequence length="185" mass="22057">MDYNQYWVEINHKSNEVNSLVRSYWHDYSHTGTWQFWFSLILLVLPVIILFFTVDRKRVFELLFYGYTVHILWTYISIPLERGGYFIHTYFVSPLLPFSLNMTASVIPVSYILLYQYCTNRKKNFYLYAIIVGAIFGFGISSIEAALGLVEFGDEMSRFYLFIICSSITIFAYWATRFVLWFKHR</sequence>
<keyword evidence="1" id="KW-0472">Membrane</keyword>
<keyword evidence="1" id="KW-0812">Transmembrane</keyword>
<feature type="transmembrane region" description="Helical" evidence="1">
    <location>
        <begin position="34"/>
        <end position="52"/>
    </location>
</feature>
<feature type="transmembrane region" description="Helical" evidence="1">
    <location>
        <begin position="159"/>
        <end position="180"/>
    </location>
</feature>
<comment type="caution">
    <text evidence="2">The sequence shown here is derived from an EMBL/GenBank/DDBJ whole genome shotgun (WGS) entry which is preliminary data.</text>
</comment>
<evidence type="ECO:0000256" key="1">
    <source>
        <dbReference type="SAM" id="Phobius"/>
    </source>
</evidence>
<reference evidence="2 3" key="1">
    <citation type="submission" date="2021-06" db="EMBL/GenBank/DDBJ databases">
        <title>Bacillus sp. RD4P76, an endophyte from a halophyte.</title>
        <authorList>
            <person name="Sun J.-Q."/>
        </authorList>
    </citation>
    <scope>NUCLEOTIDE SEQUENCE [LARGE SCALE GENOMIC DNA]</scope>
    <source>
        <strain evidence="2 3">CGMCC 1.15917</strain>
    </source>
</reference>
<dbReference type="EMBL" id="JAHQCS010000121">
    <property type="protein sequence ID" value="MBU9713041.1"/>
    <property type="molecule type" value="Genomic_DNA"/>
</dbReference>
<organism evidence="2 3">
    <name type="scientific">Evansella tamaricis</name>
    <dbReference type="NCBI Taxonomy" id="2069301"/>
    <lineage>
        <taxon>Bacteria</taxon>
        <taxon>Bacillati</taxon>
        <taxon>Bacillota</taxon>
        <taxon>Bacilli</taxon>
        <taxon>Bacillales</taxon>
        <taxon>Bacillaceae</taxon>
        <taxon>Evansella</taxon>
    </lineage>
</organism>
<keyword evidence="1" id="KW-1133">Transmembrane helix</keyword>
<evidence type="ECO:0000313" key="3">
    <source>
        <dbReference type="Proteomes" id="UP000784880"/>
    </source>
</evidence>
<name>A0ABS6JH90_9BACI</name>
<proteinExistence type="predicted"/>
<dbReference type="RefSeq" id="WP_217067216.1">
    <property type="nucleotide sequence ID" value="NZ_JBHUEC010000007.1"/>
</dbReference>